<dbReference type="PANTHER" id="PTHR35757:SF1">
    <property type="entry name" value="THERMOSOME SUBUNIT GAMMA"/>
    <property type="match status" value="1"/>
</dbReference>
<comment type="caution">
    <text evidence="1">The sequence shown here is derived from an EMBL/GenBank/DDBJ whole genome shotgun (WGS) entry which is preliminary data.</text>
</comment>
<name>A0A834LWM9_RHOSS</name>
<reference evidence="1" key="1">
    <citation type="submission" date="2019-11" db="EMBL/GenBank/DDBJ databases">
        <authorList>
            <person name="Liu Y."/>
            <person name="Hou J."/>
            <person name="Li T.-Q."/>
            <person name="Guan C.-H."/>
            <person name="Wu X."/>
            <person name="Wu H.-Z."/>
            <person name="Ling F."/>
            <person name="Zhang R."/>
            <person name="Shi X.-G."/>
            <person name="Ren J.-P."/>
            <person name="Chen E.-F."/>
            <person name="Sun J.-M."/>
        </authorList>
    </citation>
    <scope>NUCLEOTIDE SEQUENCE</scope>
    <source>
        <strain evidence="1">Adult_tree_wgs_1</strain>
        <tissue evidence="1">Leaves</tissue>
    </source>
</reference>
<dbReference type="Proteomes" id="UP000626092">
    <property type="component" value="Unassembled WGS sequence"/>
</dbReference>
<gene>
    <name evidence="1" type="ORF">RHSIM_Rhsim01G0096400</name>
</gene>
<proteinExistence type="predicted"/>
<organism evidence="1 2">
    <name type="scientific">Rhododendron simsii</name>
    <name type="common">Sims's rhododendron</name>
    <dbReference type="NCBI Taxonomy" id="118357"/>
    <lineage>
        <taxon>Eukaryota</taxon>
        <taxon>Viridiplantae</taxon>
        <taxon>Streptophyta</taxon>
        <taxon>Embryophyta</taxon>
        <taxon>Tracheophyta</taxon>
        <taxon>Spermatophyta</taxon>
        <taxon>Magnoliopsida</taxon>
        <taxon>eudicotyledons</taxon>
        <taxon>Gunneridae</taxon>
        <taxon>Pentapetalae</taxon>
        <taxon>asterids</taxon>
        <taxon>Ericales</taxon>
        <taxon>Ericaceae</taxon>
        <taxon>Ericoideae</taxon>
        <taxon>Rhodoreae</taxon>
        <taxon>Rhododendron</taxon>
    </lineage>
</organism>
<evidence type="ECO:0000313" key="2">
    <source>
        <dbReference type="Proteomes" id="UP000626092"/>
    </source>
</evidence>
<evidence type="ECO:0000313" key="1">
    <source>
        <dbReference type="EMBL" id="KAF7154765.1"/>
    </source>
</evidence>
<accession>A0A834LWM9</accession>
<sequence length="412" mass="45498">MSASGGGSRERGGIGRLGCARWIKLEHGTEADILFGTSTTEEKEDTNCTVITVAHIIPAVIDSTVVLSISDVEYYAGEAHDGTSHAIILFEMIQIKDKLLTGSGPRWRRRPRWGVADQGGSVITGFVLRLAHMLLQMSIQLYTLPIESICVPHPDSQFDAIQSFLTLFATSLFIFVHSSTPKGHDSMSEADIKAKELGPWRSKLLWASRFLPMPLVGLLLIETVCSNDGSQASNHLISEALSRLDFSSALKILLAEIMASELVAVTSDLDDKSVVVGERNKVVIQTLQRAIDEGHNKIAILYGGGHMPDLGRRLREEFNFTPTRVQWITAWSIKTRNLNSSSLPFFKTMAEVSGWPFDHYQTLALLILSSVLVLDLWVWQLFFGSALSLVSNTSSAIFHHFNGLYGFVESHV</sequence>
<keyword evidence="2" id="KW-1185">Reference proteome</keyword>
<dbReference type="PANTHER" id="PTHR35757">
    <property type="entry name" value="THERMOSOME SUBUNIT GAMMA"/>
    <property type="match status" value="1"/>
</dbReference>
<dbReference type="AlphaFoldDB" id="A0A834LWM9"/>
<protein>
    <submittedName>
        <fullName evidence="1">Uncharacterized protein</fullName>
    </submittedName>
</protein>
<dbReference type="OrthoDB" id="45571at2759"/>
<dbReference type="EMBL" id="WJXA01000001">
    <property type="protein sequence ID" value="KAF7154765.1"/>
    <property type="molecule type" value="Genomic_DNA"/>
</dbReference>